<sequence>AQDPLGRVETNSVKLDQSGREVSAEGSGRLERASLKSEQSMKVFGYSGEDVPPPVPVGLDSSEPWIPGLQHSRTKPQ</sequence>
<gene>
    <name evidence="2" type="ORF">chiPu_0021445</name>
</gene>
<feature type="region of interest" description="Disordered" evidence="1">
    <location>
        <begin position="1"/>
        <end position="77"/>
    </location>
</feature>
<name>A0A401RFC5_CHIPU</name>
<accession>A0A401RFC5</accession>
<reference evidence="2 3" key="1">
    <citation type="journal article" date="2018" name="Nat. Ecol. Evol.">
        <title>Shark genomes provide insights into elasmobranch evolution and the origin of vertebrates.</title>
        <authorList>
            <person name="Hara Y"/>
            <person name="Yamaguchi K"/>
            <person name="Onimaru K"/>
            <person name="Kadota M"/>
            <person name="Koyanagi M"/>
            <person name="Keeley SD"/>
            <person name="Tatsumi K"/>
            <person name="Tanaka K"/>
            <person name="Motone F"/>
            <person name="Kageyama Y"/>
            <person name="Nozu R"/>
            <person name="Adachi N"/>
            <person name="Nishimura O"/>
            <person name="Nakagawa R"/>
            <person name="Tanegashima C"/>
            <person name="Kiyatake I"/>
            <person name="Matsumoto R"/>
            <person name="Murakumo K"/>
            <person name="Nishida K"/>
            <person name="Terakita A"/>
            <person name="Kuratani S"/>
            <person name="Sato K"/>
            <person name="Hyodo S Kuraku.S."/>
        </authorList>
    </citation>
    <scope>NUCLEOTIDE SEQUENCE [LARGE SCALE GENOMIC DNA]</scope>
</reference>
<evidence type="ECO:0000256" key="1">
    <source>
        <dbReference type="SAM" id="MobiDB-lite"/>
    </source>
</evidence>
<feature type="non-terminal residue" evidence="2">
    <location>
        <position position="1"/>
    </location>
</feature>
<feature type="compositionally biased region" description="Basic and acidic residues" evidence="1">
    <location>
        <begin position="17"/>
        <end position="35"/>
    </location>
</feature>
<dbReference type="AlphaFoldDB" id="A0A401RFC5"/>
<dbReference type="Proteomes" id="UP000287033">
    <property type="component" value="Unassembled WGS sequence"/>
</dbReference>
<protein>
    <submittedName>
        <fullName evidence="2">Uncharacterized protein</fullName>
    </submittedName>
</protein>
<proteinExistence type="predicted"/>
<comment type="caution">
    <text evidence="2">The sequence shown here is derived from an EMBL/GenBank/DDBJ whole genome shotgun (WGS) entry which is preliminary data.</text>
</comment>
<dbReference type="EMBL" id="BEZZ01003930">
    <property type="protein sequence ID" value="GCC16858.1"/>
    <property type="molecule type" value="Genomic_DNA"/>
</dbReference>
<evidence type="ECO:0000313" key="2">
    <source>
        <dbReference type="EMBL" id="GCC16858.1"/>
    </source>
</evidence>
<evidence type="ECO:0000313" key="3">
    <source>
        <dbReference type="Proteomes" id="UP000287033"/>
    </source>
</evidence>
<organism evidence="2 3">
    <name type="scientific">Chiloscyllium punctatum</name>
    <name type="common">Brownbanded bambooshark</name>
    <name type="synonym">Hemiscyllium punctatum</name>
    <dbReference type="NCBI Taxonomy" id="137246"/>
    <lineage>
        <taxon>Eukaryota</taxon>
        <taxon>Metazoa</taxon>
        <taxon>Chordata</taxon>
        <taxon>Craniata</taxon>
        <taxon>Vertebrata</taxon>
        <taxon>Chondrichthyes</taxon>
        <taxon>Elasmobranchii</taxon>
        <taxon>Galeomorphii</taxon>
        <taxon>Galeoidea</taxon>
        <taxon>Orectolobiformes</taxon>
        <taxon>Hemiscylliidae</taxon>
        <taxon>Chiloscyllium</taxon>
    </lineage>
</organism>
<keyword evidence="3" id="KW-1185">Reference proteome</keyword>